<protein>
    <recommendedName>
        <fullName evidence="8">GINS complex subunit 4</fullName>
    </recommendedName>
</protein>
<dbReference type="Gene3D" id="1.20.58.1030">
    <property type="match status" value="1"/>
</dbReference>
<sequence>MADEEAKEAQPRSDDNDASVCQSPITVIEILDSSNELVEETRQNVEMEEKTFIAGLYSHMRARGTPIERIPHLGFKQINLWMIFKAVEKLGGYDSVTTKRLWKKIYDELGGSPGSTSAATCTRKHYERLVLPYERHIKGEEEKPLPATKPRKPYKRNADGKVDKAEGKKPKSQRDLQLRMQRHDLVLHPLSSMWTVDKLDHSKHSSDSILPHVLPVSKTHTWTPPVPPGAGAGISPLEKKKRVAQASLSLQHSPQREERLSVILCSSPGPQASARASSDGSPQPQSSSSSRSPSPLKTLFWIREMAEILPEDDIDINQEEDEDSHEDVMTPAELIAKLEEAWLNEKFSPELLENKSEVVECVMEQLTHMEANLQRVKKGDAKASIHRMEIDRIRYVLSSYLRSRLQKIEKYFPHVLEKEKTREMGDSSLLSPEEFAFAKEYYDNTETYLKAVALKRMPPNLQTIDLLKAVPEPCLDSFVFLRVKERQENILVEPETDDQREYVLQGFFFGIPGDMILLRQSSISDTEPSRIMERDMCPIGGRIERVGYNVTSELRIQRCQNSAAETGKMEVTSSSRSSAQALVGIGSMAHSTGLLEIAVRLCLNQRKQLCPHVWVPILKPMRPCIRAQVPPETFSQSFLSFWNEFDDDDIDVFPLKNKRVMFADTKGLALADVRMFSDREEPSDLSILPSFQGLNLTEDSYSCTVSTCCPGTQLKLGFPQPSADFQAFRAKLEKSMVILENCSVSEQALQGTLRVKNICFQKDVHGMKPK</sequence>
<evidence type="ECO:0000256" key="1">
    <source>
        <dbReference type="ARBA" id="ARBA00004123"/>
    </source>
</evidence>
<dbReference type="CDD" id="cd11711">
    <property type="entry name" value="GINS_A_Sld5"/>
    <property type="match status" value="1"/>
</dbReference>
<keyword evidence="5" id="KW-0010">Activator</keyword>
<evidence type="ECO:0000313" key="11">
    <source>
        <dbReference type="EMBL" id="CAL1616129.1"/>
    </source>
</evidence>
<dbReference type="SMART" id="SM01014">
    <property type="entry name" value="ARID"/>
    <property type="match status" value="1"/>
</dbReference>
<dbReference type="GO" id="GO:0000811">
    <property type="term" value="C:GINS complex"/>
    <property type="evidence" value="ECO:0007669"/>
    <property type="project" value="TreeGrafter"/>
</dbReference>
<feature type="compositionally biased region" description="Low complexity" evidence="9">
    <location>
        <begin position="277"/>
        <end position="294"/>
    </location>
</feature>
<evidence type="ECO:0000256" key="6">
    <source>
        <dbReference type="ARBA" id="ARBA00023163"/>
    </source>
</evidence>
<feature type="compositionally biased region" description="Basic and acidic residues" evidence="9">
    <location>
        <begin position="156"/>
        <end position="174"/>
    </location>
</feature>
<dbReference type="PANTHER" id="PTHR21206:SF0">
    <property type="entry name" value="DNA REPLICATION COMPLEX GINS PROTEIN SLD5"/>
    <property type="match status" value="1"/>
</dbReference>
<dbReference type="FunFam" id="1.10.150.60:FF:000004">
    <property type="entry name" value="AT-rich interactive domain-containing protein 5B"/>
    <property type="match status" value="1"/>
</dbReference>
<keyword evidence="4" id="KW-0238">DNA-binding</keyword>
<evidence type="ECO:0000313" key="12">
    <source>
        <dbReference type="Proteomes" id="UP001497482"/>
    </source>
</evidence>
<gene>
    <name evidence="11" type="ORF">KC01_LOCUS41952</name>
</gene>
<proteinExistence type="predicted"/>
<dbReference type="Proteomes" id="UP001497482">
    <property type="component" value="Chromosome 9"/>
</dbReference>
<dbReference type="InterPro" id="IPR038749">
    <property type="entry name" value="Sld5_GINS_A"/>
</dbReference>
<evidence type="ECO:0000259" key="10">
    <source>
        <dbReference type="PROSITE" id="PS51011"/>
    </source>
</evidence>
<evidence type="ECO:0000256" key="8">
    <source>
        <dbReference type="ARBA" id="ARBA00030869"/>
    </source>
</evidence>
<dbReference type="InterPro" id="IPR001606">
    <property type="entry name" value="ARID_dom"/>
</dbReference>
<dbReference type="SUPFAM" id="SSF46774">
    <property type="entry name" value="ARID-like"/>
    <property type="match status" value="1"/>
</dbReference>
<keyword evidence="2" id="KW-0235">DNA replication</keyword>
<keyword evidence="3" id="KW-0805">Transcription regulation</keyword>
<evidence type="ECO:0000256" key="2">
    <source>
        <dbReference type="ARBA" id="ARBA00022705"/>
    </source>
</evidence>
<dbReference type="GO" id="GO:0006261">
    <property type="term" value="P:DNA-templated DNA replication"/>
    <property type="evidence" value="ECO:0007669"/>
    <property type="project" value="InterPro"/>
</dbReference>
<dbReference type="Gene3D" id="1.10.150.60">
    <property type="entry name" value="ARID DNA-binding domain"/>
    <property type="match status" value="1"/>
</dbReference>
<organism evidence="11 12">
    <name type="scientific">Knipowitschia caucasica</name>
    <name type="common">Caucasian dwarf goby</name>
    <name type="synonym">Pomatoschistus caucasicus</name>
    <dbReference type="NCBI Taxonomy" id="637954"/>
    <lineage>
        <taxon>Eukaryota</taxon>
        <taxon>Metazoa</taxon>
        <taxon>Chordata</taxon>
        <taxon>Craniata</taxon>
        <taxon>Vertebrata</taxon>
        <taxon>Euteleostomi</taxon>
        <taxon>Actinopterygii</taxon>
        <taxon>Neopterygii</taxon>
        <taxon>Teleostei</taxon>
        <taxon>Neoteleostei</taxon>
        <taxon>Acanthomorphata</taxon>
        <taxon>Gobiaria</taxon>
        <taxon>Gobiiformes</taxon>
        <taxon>Gobioidei</taxon>
        <taxon>Gobiidae</taxon>
        <taxon>Gobiinae</taxon>
        <taxon>Knipowitschia</taxon>
    </lineage>
</organism>
<dbReference type="InterPro" id="IPR021151">
    <property type="entry name" value="GINS_A"/>
</dbReference>
<dbReference type="AlphaFoldDB" id="A0AAV2MSK5"/>
<dbReference type="InterPro" id="IPR038175">
    <property type="entry name" value="CBM21_dom_sf"/>
</dbReference>
<dbReference type="CDD" id="cd16869">
    <property type="entry name" value="ARID_ARID5"/>
    <property type="match status" value="1"/>
</dbReference>
<reference evidence="11 12" key="1">
    <citation type="submission" date="2024-04" db="EMBL/GenBank/DDBJ databases">
        <authorList>
            <person name="Waldvogel A.-M."/>
            <person name="Schoenle A."/>
        </authorList>
    </citation>
    <scope>NUCLEOTIDE SEQUENCE [LARGE SCALE GENOMIC DNA]</scope>
</reference>
<dbReference type="InterPro" id="IPR036224">
    <property type="entry name" value="GINS_bundle-like_dom_sf"/>
</dbReference>
<dbReference type="InterPro" id="IPR036431">
    <property type="entry name" value="ARID_dom_sf"/>
</dbReference>
<name>A0AAV2MSK5_KNICA</name>
<comment type="subcellular location">
    <subcellularLocation>
        <location evidence="1">Nucleus</location>
    </subcellularLocation>
</comment>
<evidence type="ECO:0000256" key="9">
    <source>
        <dbReference type="SAM" id="MobiDB-lite"/>
    </source>
</evidence>
<dbReference type="GO" id="GO:0000727">
    <property type="term" value="P:double-strand break repair via break-induced replication"/>
    <property type="evidence" value="ECO:0007669"/>
    <property type="project" value="TreeGrafter"/>
</dbReference>
<evidence type="ECO:0000256" key="3">
    <source>
        <dbReference type="ARBA" id="ARBA00023015"/>
    </source>
</evidence>
<keyword evidence="12" id="KW-1185">Reference proteome</keyword>
<dbReference type="PROSITE" id="PS51011">
    <property type="entry name" value="ARID"/>
    <property type="match status" value="1"/>
</dbReference>
<dbReference type="SMART" id="SM00501">
    <property type="entry name" value="BRIGHT"/>
    <property type="match status" value="1"/>
</dbReference>
<dbReference type="SUPFAM" id="SSF158573">
    <property type="entry name" value="GINS helical bundle-like"/>
    <property type="match status" value="1"/>
</dbReference>
<accession>A0AAV2MSK5</accession>
<dbReference type="Pfam" id="PF01388">
    <property type="entry name" value="ARID"/>
    <property type="match status" value="1"/>
</dbReference>
<dbReference type="Pfam" id="PF05916">
    <property type="entry name" value="Sld5"/>
    <property type="match status" value="1"/>
</dbReference>
<evidence type="ECO:0000256" key="5">
    <source>
        <dbReference type="ARBA" id="ARBA00023159"/>
    </source>
</evidence>
<dbReference type="Gene3D" id="3.40.5.60">
    <property type="match status" value="1"/>
</dbReference>
<dbReference type="GO" id="GO:0003677">
    <property type="term" value="F:DNA binding"/>
    <property type="evidence" value="ECO:0007669"/>
    <property type="project" value="UniProtKB-KW"/>
</dbReference>
<dbReference type="Gene3D" id="2.60.40.2440">
    <property type="entry name" value="Carbohydrate binding type-21 domain"/>
    <property type="match status" value="1"/>
</dbReference>
<evidence type="ECO:0000256" key="7">
    <source>
        <dbReference type="ARBA" id="ARBA00023242"/>
    </source>
</evidence>
<evidence type="ECO:0000256" key="4">
    <source>
        <dbReference type="ARBA" id="ARBA00023125"/>
    </source>
</evidence>
<dbReference type="EMBL" id="OZ035831">
    <property type="protein sequence ID" value="CAL1616129.1"/>
    <property type="molecule type" value="Genomic_DNA"/>
</dbReference>
<feature type="region of interest" description="Disordered" evidence="9">
    <location>
        <begin position="137"/>
        <end position="174"/>
    </location>
</feature>
<keyword evidence="7" id="KW-0539">Nucleus</keyword>
<dbReference type="PANTHER" id="PTHR21206">
    <property type="entry name" value="SLD5 PROTEIN"/>
    <property type="match status" value="1"/>
</dbReference>
<feature type="region of interest" description="Disordered" evidence="9">
    <location>
        <begin position="267"/>
        <end position="294"/>
    </location>
</feature>
<dbReference type="FunFam" id="1.20.58.1030:FF:000002">
    <property type="entry name" value="DNA replication complex GINS protein SLD5"/>
    <property type="match status" value="1"/>
</dbReference>
<keyword evidence="6" id="KW-0804">Transcription</keyword>
<dbReference type="InterPro" id="IPR008591">
    <property type="entry name" value="GINS_Sld5"/>
</dbReference>
<feature type="domain" description="ARID" evidence="10">
    <location>
        <begin position="46"/>
        <end position="138"/>
    </location>
</feature>